<accession>A0A1D2A1P2</accession>
<dbReference type="EMBL" id="GDKF01005502">
    <property type="protein sequence ID" value="JAT73120.1"/>
    <property type="molecule type" value="Transcribed_RNA"/>
</dbReference>
<organism evidence="1">
    <name type="scientific">Auxenochlorella protothecoides</name>
    <name type="common">Green microalga</name>
    <name type="synonym">Chlorella protothecoides</name>
    <dbReference type="NCBI Taxonomy" id="3075"/>
    <lineage>
        <taxon>Eukaryota</taxon>
        <taxon>Viridiplantae</taxon>
        <taxon>Chlorophyta</taxon>
        <taxon>core chlorophytes</taxon>
        <taxon>Trebouxiophyceae</taxon>
        <taxon>Chlorellales</taxon>
        <taxon>Chlorellaceae</taxon>
        <taxon>Auxenochlorella</taxon>
    </lineage>
</organism>
<evidence type="ECO:0000313" key="1">
    <source>
        <dbReference type="EMBL" id="JAT73120.1"/>
    </source>
</evidence>
<feature type="non-terminal residue" evidence="1">
    <location>
        <position position="1"/>
    </location>
</feature>
<dbReference type="AlphaFoldDB" id="A0A1D2A1P2"/>
<name>A0A1D2A1P2_AUXPR</name>
<proteinExistence type="predicted"/>
<protein>
    <submittedName>
        <fullName evidence="1">Uncharacterized protein</fullName>
    </submittedName>
</protein>
<sequence>QQLICCSYVKDRPTVATFWSRYRTVSGLLSVLYASQLSFVASLSTSASLNPRPCRASSAMVEQPTSIDEWATASLATARPVQTPEMYAWSESDSEEGLLGVDAGCTFEGAVSPGFTTEDEEAELARQAARRGPPAMPSICMDADWLYDLGRTVHVPDDVDANEELQQGPEEDEPVSWERVEAGPLEARRAAPFKNVLPPIQHLGHEES</sequence>
<gene>
    <name evidence="1" type="ORF">g.14569</name>
</gene>
<reference evidence="1" key="1">
    <citation type="submission" date="2015-08" db="EMBL/GenBank/DDBJ databases">
        <authorList>
            <person name="Babu N.S."/>
            <person name="Beckwith C.J."/>
            <person name="Beseler K.G."/>
            <person name="Brison A."/>
            <person name="Carone J.V."/>
            <person name="Caskin T.P."/>
            <person name="Diamond M."/>
            <person name="Durham M.E."/>
            <person name="Foxe J.M."/>
            <person name="Go M."/>
            <person name="Henderson B.A."/>
            <person name="Jones I.B."/>
            <person name="McGettigan J.A."/>
            <person name="Micheletti S.J."/>
            <person name="Nasrallah M.E."/>
            <person name="Ortiz D."/>
            <person name="Piller C.R."/>
            <person name="Privatt S.R."/>
            <person name="Schneider S.L."/>
            <person name="Sharp S."/>
            <person name="Smith T.C."/>
            <person name="Stanton J.D."/>
            <person name="Ullery H.E."/>
            <person name="Wilson R.J."/>
            <person name="Serrano M.G."/>
            <person name="Buck G."/>
            <person name="Lee V."/>
            <person name="Wang Y."/>
            <person name="Carvalho R."/>
            <person name="Voegtly L."/>
            <person name="Shi R."/>
            <person name="Duckworth R."/>
            <person name="Johnson A."/>
            <person name="Loviza R."/>
            <person name="Walstead R."/>
            <person name="Shah Z."/>
            <person name="Kiflezghi M."/>
            <person name="Wade K."/>
            <person name="Ball S.L."/>
            <person name="Bradley K.W."/>
            <person name="Asai D.J."/>
            <person name="Bowman C.A."/>
            <person name="Russell D.A."/>
            <person name="Pope W.H."/>
            <person name="Jacobs-Sera D."/>
            <person name="Hendrix R.W."/>
            <person name="Hatfull G.F."/>
        </authorList>
    </citation>
    <scope>NUCLEOTIDE SEQUENCE</scope>
</reference>